<comment type="cofactor">
    <cofactor evidence="7">
        <name>Zn(2+)</name>
        <dbReference type="ChEBI" id="CHEBI:29105"/>
    </cofactor>
    <text evidence="7">Binds 1 zinc ion.</text>
</comment>
<feature type="domain" description="Peptidase M3A/M3B catalytic" evidence="9">
    <location>
        <begin position="222"/>
        <end position="653"/>
    </location>
</feature>
<dbReference type="InterPro" id="IPR024079">
    <property type="entry name" value="MetalloPept_cat_dom_sf"/>
</dbReference>
<dbReference type="AlphaFoldDB" id="A0A7G3GCC2"/>
<sequence>MNKLAICISVLFASAPLYAAQSGELLLPNAEQMVQSCQQGIDQAKGKITKLGKLPLNKVNAANTLAEWDRINQLADKIGGPAGLLSEVSPDSAVRATADACNLKMSALMNDVLQSEALYSRFKVLKPKDAIDAEARADILNNFEDRGVNLSKAKRTELLAIFNKIEKLQQDFSRNMRDNQAKISFSSAELTGVAARFLETAKKNAAGQYVLGFDYPEIDAVMGYAESETTRERYYIARMKIGGAANLQILKEVVQLRQQLADLTGYPSYAAFAMRNKMAATPEAVNTFLSDVQSRVSELEKSDIEELRQEKARFTGKADSQLKRWDVAFYEEQLKASRYQLDQKQVREQFPTEPTIAWMMNVTGTLYGVEFRPNAALKTWHSDVRAYDVFDKASQKYLSSFYLDLFPRDGKYKHAAAFPVRGVSVLGGQTPVSVLVTNFSREGFNQDELETLFHEFGHVMHGVLSKTRYSMQAGTSVKRDFVEAPSQMYEEWARRPEAEALFNDTCASCKPIDPKLIAKMDDARRFGRGLKYARQVLYSAFDMALAAKNAGDPQAVWQEMEGKTPLGYVAGTEFPGTFGHIVGGYAAGYYGYMWSEVLALDMLSAYGNNVMDVKQGKRYRELILENGGQRPAMQLVEEFIGRKPNADAFFQEISGQRGASTKTAKK</sequence>
<dbReference type="Proteomes" id="UP000515917">
    <property type="component" value="Chromosome"/>
</dbReference>
<evidence type="ECO:0000256" key="3">
    <source>
        <dbReference type="ARBA" id="ARBA00022723"/>
    </source>
</evidence>
<dbReference type="SUPFAM" id="SSF55486">
    <property type="entry name" value="Metalloproteases ('zincins'), catalytic domain"/>
    <property type="match status" value="1"/>
</dbReference>
<dbReference type="PANTHER" id="PTHR11804:SF84">
    <property type="entry name" value="SACCHAROLYSIN"/>
    <property type="match status" value="1"/>
</dbReference>
<dbReference type="InterPro" id="IPR024077">
    <property type="entry name" value="Neurolysin/TOP_dom2"/>
</dbReference>
<dbReference type="Pfam" id="PF01432">
    <property type="entry name" value="Peptidase_M3"/>
    <property type="match status" value="1"/>
</dbReference>
<dbReference type="InterPro" id="IPR024080">
    <property type="entry name" value="Neurolysin/TOP_N"/>
</dbReference>
<feature type="signal peptide" evidence="8">
    <location>
        <begin position="1"/>
        <end position="19"/>
    </location>
</feature>
<dbReference type="Gene3D" id="1.10.1370.10">
    <property type="entry name" value="Neurolysin, domain 3"/>
    <property type="match status" value="1"/>
</dbReference>
<keyword evidence="2 7" id="KW-0645">Protease</keyword>
<dbReference type="GO" id="GO:0046872">
    <property type="term" value="F:metal ion binding"/>
    <property type="evidence" value="ECO:0007669"/>
    <property type="project" value="UniProtKB-UniRule"/>
</dbReference>
<comment type="similarity">
    <text evidence="1 7">Belongs to the peptidase M3 family.</text>
</comment>
<evidence type="ECO:0000256" key="7">
    <source>
        <dbReference type="RuleBase" id="RU003435"/>
    </source>
</evidence>
<dbReference type="GO" id="GO:0006518">
    <property type="term" value="P:peptide metabolic process"/>
    <property type="evidence" value="ECO:0007669"/>
    <property type="project" value="TreeGrafter"/>
</dbReference>
<dbReference type="KEGG" id="ifl:C1H71_16295"/>
<dbReference type="CDD" id="cd06455">
    <property type="entry name" value="M3A_TOP"/>
    <property type="match status" value="1"/>
</dbReference>
<evidence type="ECO:0000256" key="2">
    <source>
        <dbReference type="ARBA" id="ARBA00022670"/>
    </source>
</evidence>
<gene>
    <name evidence="10" type="ORF">C1H71_16295</name>
</gene>
<evidence type="ECO:0000313" key="10">
    <source>
        <dbReference type="EMBL" id="QBC44941.1"/>
    </source>
</evidence>
<evidence type="ECO:0000313" key="11">
    <source>
        <dbReference type="Proteomes" id="UP000515917"/>
    </source>
</evidence>
<keyword evidence="5 7" id="KW-0862">Zinc</keyword>
<organism evidence="10 11">
    <name type="scientific">Iodobacter fluviatilis</name>
    <dbReference type="NCBI Taxonomy" id="537"/>
    <lineage>
        <taxon>Bacteria</taxon>
        <taxon>Pseudomonadati</taxon>
        <taxon>Pseudomonadota</taxon>
        <taxon>Betaproteobacteria</taxon>
        <taxon>Neisseriales</taxon>
        <taxon>Chitinibacteraceae</taxon>
        <taxon>Iodobacter</taxon>
    </lineage>
</organism>
<dbReference type="Gene3D" id="1.20.1050.40">
    <property type="entry name" value="Endopeptidase. Chain P, domain 1"/>
    <property type="match status" value="1"/>
</dbReference>
<keyword evidence="6 7" id="KW-0482">Metalloprotease</keyword>
<dbReference type="EMBL" id="CP025781">
    <property type="protein sequence ID" value="QBC44941.1"/>
    <property type="molecule type" value="Genomic_DNA"/>
</dbReference>
<evidence type="ECO:0000256" key="8">
    <source>
        <dbReference type="SAM" id="SignalP"/>
    </source>
</evidence>
<dbReference type="InterPro" id="IPR001567">
    <property type="entry name" value="Pept_M3A_M3B_dom"/>
</dbReference>
<feature type="chain" id="PRO_5028841720" evidence="8">
    <location>
        <begin position="20"/>
        <end position="666"/>
    </location>
</feature>
<keyword evidence="11" id="KW-1185">Reference proteome</keyword>
<evidence type="ECO:0000256" key="1">
    <source>
        <dbReference type="ARBA" id="ARBA00006040"/>
    </source>
</evidence>
<dbReference type="RefSeq" id="WP_130107450.1">
    <property type="nucleotide sequence ID" value="NZ_CP025781.1"/>
</dbReference>
<dbReference type="GO" id="GO:0004222">
    <property type="term" value="F:metalloendopeptidase activity"/>
    <property type="evidence" value="ECO:0007669"/>
    <property type="project" value="InterPro"/>
</dbReference>
<keyword evidence="3 7" id="KW-0479">Metal-binding</keyword>
<dbReference type="PANTHER" id="PTHR11804">
    <property type="entry name" value="PROTEASE M3 THIMET OLIGOPEPTIDASE-RELATED"/>
    <property type="match status" value="1"/>
</dbReference>
<evidence type="ECO:0000256" key="5">
    <source>
        <dbReference type="ARBA" id="ARBA00022833"/>
    </source>
</evidence>
<keyword evidence="8" id="KW-0732">Signal</keyword>
<accession>A0A7G3GCC2</accession>
<reference evidence="10 11" key="1">
    <citation type="submission" date="2018-01" db="EMBL/GenBank/DDBJ databases">
        <title>Genome sequence of Iodobacter sp. strain PCH194 isolated from Indian Trans-Himalaya.</title>
        <authorList>
            <person name="Kumar V."/>
            <person name="Thakur V."/>
            <person name="Kumar S."/>
            <person name="Singh D."/>
        </authorList>
    </citation>
    <scope>NUCLEOTIDE SEQUENCE [LARGE SCALE GENOMIC DNA]</scope>
    <source>
        <strain evidence="10 11">PCH194</strain>
    </source>
</reference>
<evidence type="ECO:0000259" key="9">
    <source>
        <dbReference type="Pfam" id="PF01432"/>
    </source>
</evidence>
<evidence type="ECO:0000256" key="6">
    <source>
        <dbReference type="ARBA" id="ARBA00023049"/>
    </source>
</evidence>
<proteinExistence type="inferred from homology"/>
<dbReference type="GO" id="GO:0006508">
    <property type="term" value="P:proteolysis"/>
    <property type="evidence" value="ECO:0007669"/>
    <property type="project" value="UniProtKB-KW"/>
</dbReference>
<name>A0A7G3GCC2_9NEIS</name>
<protein>
    <submittedName>
        <fullName evidence="10">Zn-dependent oligopeptidase</fullName>
    </submittedName>
</protein>
<dbReference type="InterPro" id="IPR045090">
    <property type="entry name" value="Pept_M3A_M3B"/>
</dbReference>
<keyword evidence="4 7" id="KW-0378">Hydrolase</keyword>
<evidence type="ECO:0000256" key="4">
    <source>
        <dbReference type="ARBA" id="ARBA00022801"/>
    </source>
</evidence>
<dbReference type="Gene3D" id="3.40.390.10">
    <property type="entry name" value="Collagenase (Catalytic Domain)"/>
    <property type="match status" value="1"/>
</dbReference>